<keyword evidence="2" id="KW-1133">Transmembrane helix</keyword>
<keyword evidence="2" id="KW-0812">Transmembrane</keyword>
<organism evidence="3">
    <name type="scientific">Darwinula stevensoni</name>
    <dbReference type="NCBI Taxonomy" id="69355"/>
    <lineage>
        <taxon>Eukaryota</taxon>
        <taxon>Metazoa</taxon>
        <taxon>Ecdysozoa</taxon>
        <taxon>Arthropoda</taxon>
        <taxon>Crustacea</taxon>
        <taxon>Oligostraca</taxon>
        <taxon>Ostracoda</taxon>
        <taxon>Podocopa</taxon>
        <taxon>Podocopida</taxon>
        <taxon>Darwinulocopina</taxon>
        <taxon>Darwinuloidea</taxon>
        <taxon>Darwinulidae</taxon>
        <taxon>Darwinula</taxon>
    </lineage>
</organism>
<dbReference type="AlphaFoldDB" id="A0A7R8X7I9"/>
<evidence type="ECO:0000256" key="1">
    <source>
        <dbReference type="SAM" id="MobiDB-lite"/>
    </source>
</evidence>
<name>A0A7R8X7I9_9CRUS</name>
<accession>A0A7R8X7I9</accession>
<evidence type="ECO:0000313" key="4">
    <source>
        <dbReference type="Proteomes" id="UP000677054"/>
    </source>
</evidence>
<dbReference type="EMBL" id="LR899616">
    <property type="protein sequence ID" value="CAD7241131.1"/>
    <property type="molecule type" value="Genomic_DNA"/>
</dbReference>
<dbReference type="OrthoDB" id="6371365at2759"/>
<gene>
    <name evidence="3" type="ORF">DSTB1V02_LOCUS1132</name>
</gene>
<evidence type="ECO:0000256" key="2">
    <source>
        <dbReference type="SAM" id="Phobius"/>
    </source>
</evidence>
<evidence type="ECO:0000313" key="3">
    <source>
        <dbReference type="EMBL" id="CAD7241131.1"/>
    </source>
</evidence>
<dbReference type="Proteomes" id="UP000677054">
    <property type="component" value="Unassembled WGS sequence"/>
</dbReference>
<sequence length="223" mass="25518">MDTRRCLESTYAGRRCGMVPLMHQVVTLGTVIMLVSLVYDTYRQPSASPEPDAEDSDVRKRSDARKHNHHPSTTIITEKLRQVEQPCMQIEWRNPVALSRQDWKRVVPDMTSDRFSLRSPPWEVERMNERTSTCIYRFICELHSTDDILKYGGTGLTFLKFFKSNPVLERPFSGSYNYYFAAHMGHLMRGGSGGGCPFLFPSCPLRGEQVAKVLSSVESLRTF</sequence>
<keyword evidence="2" id="KW-0472">Membrane</keyword>
<proteinExistence type="predicted"/>
<reference evidence="3" key="1">
    <citation type="submission" date="2020-11" db="EMBL/GenBank/DDBJ databases">
        <authorList>
            <person name="Tran Van P."/>
        </authorList>
    </citation>
    <scope>NUCLEOTIDE SEQUENCE</scope>
</reference>
<feature type="transmembrane region" description="Helical" evidence="2">
    <location>
        <begin position="21"/>
        <end position="39"/>
    </location>
</feature>
<keyword evidence="4" id="KW-1185">Reference proteome</keyword>
<protein>
    <submittedName>
        <fullName evidence="3">Uncharacterized protein</fullName>
    </submittedName>
</protein>
<feature type="region of interest" description="Disordered" evidence="1">
    <location>
        <begin position="44"/>
        <end position="74"/>
    </location>
</feature>
<dbReference type="EMBL" id="CAJPEV010000099">
    <property type="protein sequence ID" value="CAG0880552.1"/>
    <property type="molecule type" value="Genomic_DNA"/>
</dbReference>